<dbReference type="AlphaFoldDB" id="A0A2U8H6N8"/>
<dbReference type="Proteomes" id="UP000244902">
    <property type="component" value="Chromosome"/>
</dbReference>
<evidence type="ECO:0008006" key="3">
    <source>
        <dbReference type="Google" id="ProtNLM"/>
    </source>
</evidence>
<proteinExistence type="predicted"/>
<dbReference type="RefSeq" id="WP_108976619.1">
    <property type="nucleotide sequence ID" value="NZ_CP022188.1"/>
</dbReference>
<reference evidence="1 2" key="1">
    <citation type="submission" date="2017-06" db="EMBL/GenBank/DDBJ databases">
        <title>Azoarcus sp. TSNA42 complete genome sequence.</title>
        <authorList>
            <person name="Woo J.-H."/>
            <person name="Kim H.-S."/>
        </authorList>
    </citation>
    <scope>NUCLEOTIDE SEQUENCE [LARGE SCALE GENOMIC DNA]</scope>
    <source>
        <strain evidence="1 2">TSNA42</strain>
    </source>
</reference>
<dbReference type="OrthoDB" id="8526020at2"/>
<dbReference type="EMBL" id="CP022188">
    <property type="protein sequence ID" value="AWI81719.1"/>
    <property type="molecule type" value="Genomic_DNA"/>
</dbReference>
<accession>A0A2U8H6N8</accession>
<dbReference type="InterPro" id="IPR021457">
    <property type="entry name" value="DUF3108"/>
</dbReference>
<protein>
    <recommendedName>
        <fullName evidence="3">DUF3108 domain-containing protein</fullName>
    </recommendedName>
</protein>
<name>A0A2U8H6N8_9RHOO</name>
<sequence length="383" mass="40568">MIDRGLIAALGLSVLAHGALLTGEGWRWAEPAGEAVHTLSAVLHPVAVPPVPVAAVAAQSAPKPQAAPAPKQMPVASAPLAALAPPSEVISDAVPGPLFEQAVAPAALAPPLELAEAEAAPEADSAAPDLGESFALDGWPAHGAIVYRVYLGSAGLQVGEARHDWFHDDTSYRMQVTLETTGLAALLHGFHYVQKSEGELGPEGLRPKQFTVAQKGKKLETALFDWDNAKVSIRRGERERRNAPLQTGDQDVLSLWHQIGIVGTAGLPREIMVVSNKEATPALLEAVGDEGLSLPIGRLETLRVRAQAQTGVLTIDIWLARNYGMLPVRIRMVDDKGEVLDQQAVQLRLAPPDGKASETASAVDSIELKEEAPTEPLANLYTN</sequence>
<organism evidence="1 2">
    <name type="scientific">Parazoarcus communis</name>
    <dbReference type="NCBI Taxonomy" id="41977"/>
    <lineage>
        <taxon>Bacteria</taxon>
        <taxon>Pseudomonadati</taxon>
        <taxon>Pseudomonadota</taxon>
        <taxon>Betaproteobacteria</taxon>
        <taxon>Rhodocyclales</taxon>
        <taxon>Zoogloeaceae</taxon>
        <taxon>Parazoarcus</taxon>
    </lineage>
</organism>
<dbReference type="Pfam" id="PF11306">
    <property type="entry name" value="DUF3108"/>
    <property type="match status" value="1"/>
</dbReference>
<evidence type="ECO:0000313" key="2">
    <source>
        <dbReference type="Proteomes" id="UP000244902"/>
    </source>
</evidence>
<gene>
    <name evidence="1" type="ORF">CEW87_21610</name>
</gene>
<evidence type="ECO:0000313" key="1">
    <source>
        <dbReference type="EMBL" id="AWI81719.1"/>
    </source>
</evidence>